<protein>
    <recommendedName>
        <fullName evidence="6">Glucuronosyltransferase</fullName>
    </recommendedName>
</protein>
<comment type="caution">
    <text evidence="4">The sequence shown here is derived from an EMBL/GenBank/DDBJ whole genome shotgun (WGS) entry which is preliminary data.</text>
</comment>
<dbReference type="PANTHER" id="PTHR48043">
    <property type="entry name" value="EG:EG0003.4 PROTEIN-RELATED"/>
    <property type="match status" value="1"/>
</dbReference>
<dbReference type="SUPFAM" id="SSF53756">
    <property type="entry name" value="UDP-Glycosyltransferase/glycogen phosphorylase"/>
    <property type="match status" value="1"/>
</dbReference>
<evidence type="ECO:0000313" key="5">
    <source>
        <dbReference type="Proteomes" id="UP001431783"/>
    </source>
</evidence>
<name>A0AAW1TNG4_9CUCU</name>
<dbReference type="GO" id="GO:0008194">
    <property type="term" value="F:UDP-glycosyltransferase activity"/>
    <property type="evidence" value="ECO:0007669"/>
    <property type="project" value="InterPro"/>
</dbReference>
<evidence type="ECO:0000256" key="2">
    <source>
        <dbReference type="ARBA" id="ARBA00022676"/>
    </source>
</evidence>
<gene>
    <name evidence="4" type="ORF">WA026_006277</name>
</gene>
<accession>A0AAW1TNG4</accession>
<evidence type="ECO:0008006" key="6">
    <source>
        <dbReference type="Google" id="ProtNLM"/>
    </source>
</evidence>
<evidence type="ECO:0000256" key="3">
    <source>
        <dbReference type="ARBA" id="ARBA00022679"/>
    </source>
</evidence>
<dbReference type="Proteomes" id="UP001431783">
    <property type="component" value="Unassembled WGS sequence"/>
</dbReference>
<dbReference type="Gene3D" id="3.40.50.2000">
    <property type="entry name" value="Glycogen Phosphorylase B"/>
    <property type="match status" value="1"/>
</dbReference>
<reference evidence="4 5" key="1">
    <citation type="submission" date="2023-03" db="EMBL/GenBank/DDBJ databases">
        <title>Genome insight into feeding habits of ladybird beetles.</title>
        <authorList>
            <person name="Li H.-S."/>
            <person name="Huang Y.-H."/>
            <person name="Pang H."/>
        </authorList>
    </citation>
    <scope>NUCLEOTIDE SEQUENCE [LARGE SCALE GENOMIC DNA]</scope>
    <source>
        <strain evidence="4">SYSU_2023b</strain>
        <tissue evidence="4">Whole body</tissue>
    </source>
</reference>
<proteinExistence type="inferred from homology"/>
<dbReference type="InterPro" id="IPR002213">
    <property type="entry name" value="UDP_glucos_trans"/>
</dbReference>
<evidence type="ECO:0000256" key="1">
    <source>
        <dbReference type="ARBA" id="ARBA00009995"/>
    </source>
</evidence>
<sequence>MVYVPNMMFGGVSSSTFFGRLYTVTANIAMQLFTEVFINPAESENIQKNVSLVLLNSHFSIEPPRPLVPNAIQIGGFHVDQTKQLPQEIKDYLDSAQQGAILFSLGTNVRISTFKEDKLKAIFKVLGELAPIKVLFKSEIEHKNLPKNIMVKKWIQQADIL</sequence>
<feature type="non-terminal residue" evidence="4">
    <location>
        <position position="161"/>
    </location>
</feature>
<keyword evidence="3" id="KW-0808">Transferase</keyword>
<dbReference type="InterPro" id="IPR050271">
    <property type="entry name" value="UDP-glycosyltransferase"/>
</dbReference>
<dbReference type="AlphaFoldDB" id="A0AAW1TNG4"/>
<comment type="similarity">
    <text evidence="1">Belongs to the UDP-glycosyltransferase family.</text>
</comment>
<keyword evidence="2" id="KW-0328">Glycosyltransferase</keyword>
<keyword evidence="5" id="KW-1185">Reference proteome</keyword>
<dbReference type="Pfam" id="PF00201">
    <property type="entry name" value="UDPGT"/>
    <property type="match status" value="1"/>
</dbReference>
<dbReference type="PANTHER" id="PTHR48043:SF159">
    <property type="entry name" value="EG:EG0003.4 PROTEIN-RELATED"/>
    <property type="match status" value="1"/>
</dbReference>
<dbReference type="EMBL" id="JARQZJ010000002">
    <property type="protein sequence ID" value="KAK9870193.1"/>
    <property type="molecule type" value="Genomic_DNA"/>
</dbReference>
<evidence type="ECO:0000313" key="4">
    <source>
        <dbReference type="EMBL" id="KAK9870193.1"/>
    </source>
</evidence>
<organism evidence="4 5">
    <name type="scientific">Henosepilachna vigintioctopunctata</name>
    <dbReference type="NCBI Taxonomy" id="420089"/>
    <lineage>
        <taxon>Eukaryota</taxon>
        <taxon>Metazoa</taxon>
        <taxon>Ecdysozoa</taxon>
        <taxon>Arthropoda</taxon>
        <taxon>Hexapoda</taxon>
        <taxon>Insecta</taxon>
        <taxon>Pterygota</taxon>
        <taxon>Neoptera</taxon>
        <taxon>Endopterygota</taxon>
        <taxon>Coleoptera</taxon>
        <taxon>Polyphaga</taxon>
        <taxon>Cucujiformia</taxon>
        <taxon>Coccinelloidea</taxon>
        <taxon>Coccinellidae</taxon>
        <taxon>Epilachninae</taxon>
        <taxon>Epilachnini</taxon>
        <taxon>Henosepilachna</taxon>
    </lineage>
</organism>